<feature type="domain" description="Fe/B12 periplasmic-binding" evidence="4">
    <location>
        <begin position="71"/>
        <end position="367"/>
    </location>
</feature>
<dbReference type="PATRIC" id="fig|797299.3.peg.3305"/>
<dbReference type="Proteomes" id="UP000019024">
    <property type="component" value="Plasmid unnamed"/>
</dbReference>
<name>W0JWE0_9EURY</name>
<keyword evidence="2" id="KW-0813">Transport</keyword>
<proteinExistence type="predicted"/>
<evidence type="ECO:0000256" key="2">
    <source>
        <dbReference type="ARBA" id="ARBA00022448"/>
    </source>
</evidence>
<organism evidence="5 6">
    <name type="scientific">Halostagnicola larsenii XH-48</name>
    <dbReference type="NCBI Taxonomy" id="797299"/>
    <lineage>
        <taxon>Archaea</taxon>
        <taxon>Methanobacteriati</taxon>
        <taxon>Methanobacteriota</taxon>
        <taxon>Stenosarchaea group</taxon>
        <taxon>Halobacteria</taxon>
        <taxon>Halobacteriales</taxon>
        <taxon>Natrialbaceae</taxon>
        <taxon>Halostagnicola</taxon>
    </lineage>
</organism>
<dbReference type="HOGENOM" id="CLU_751439_0_0_2"/>
<evidence type="ECO:0000256" key="1">
    <source>
        <dbReference type="ARBA" id="ARBA00004196"/>
    </source>
</evidence>
<protein>
    <submittedName>
        <fullName evidence="5">Ferrichrome-binding protein</fullName>
    </submittedName>
</protein>
<dbReference type="eggNOG" id="arCOG06180">
    <property type="taxonomic scope" value="Archaea"/>
</dbReference>
<keyword evidence="6" id="KW-1185">Reference proteome</keyword>
<dbReference type="Pfam" id="PF01497">
    <property type="entry name" value="Peripla_BP_2"/>
    <property type="match status" value="1"/>
</dbReference>
<dbReference type="InterPro" id="IPR002491">
    <property type="entry name" value="ABC_transptr_periplasmic_BD"/>
</dbReference>
<dbReference type="OrthoDB" id="304381at2157"/>
<dbReference type="PROSITE" id="PS50983">
    <property type="entry name" value="FE_B12_PBP"/>
    <property type="match status" value="1"/>
</dbReference>
<accession>W0JWE0</accession>
<reference evidence="5 6" key="1">
    <citation type="submission" date="2014-01" db="EMBL/GenBank/DDBJ databases">
        <authorList>
            <consortium name="DOE Joint Genome Institute"/>
            <person name="Anderson I."/>
            <person name="Huntemann M."/>
            <person name="Han J."/>
            <person name="Chen A."/>
            <person name="Kyrpides N."/>
            <person name="Mavromatis K."/>
            <person name="Markowitz V."/>
            <person name="Palaniappan K."/>
            <person name="Ivanova N."/>
            <person name="Schaumberg A."/>
            <person name="Pati A."/>
            <person name="Liolios K."/>
            <person name="Nordberg H.P."/>
            <person name="Cantor M.N."/>
            <person name="Hua S.X."/>
            <person name="Woyke T."/>
        </authorList>
    </citation>
    <scope>NUCLEOTIDE SEQUENCE [LARGE SCALE GENOMIC DNA]</scope>
    <source>
        <strain evidence="5 6">XH-48</strain>
        <plasmid evidence="6">1</plasmid>
    </source>
</reference>
<dbReference type="PANTHER" id="PTHR30532:SF1">
    <property type="entry name" value="IRON(3+)-HYDROXAMATE-BINDING PROTEIN FHUD"/>
    <property type="match status" value="1"/>
</dbReference>
<geneLocation type="plasmid" evidence="5">
    <name>unnamed</name>
</geneLocation>
<evidence type="ECO:0000313" key="5">
    <source>
        <dbReference type="EMBL" id="AHG01570.1"/>
    </source>
</evidence>
<dbReference type="EMBL" id="CP007056">
    <property type="protein sequence ID" value="AHG01570.1"/>
    <property type="molecule type" value="Genomic_DNA"/>
</dbReference>
<sequence>MNDESTIQHETLTRRDALKYGTTAVGGGLFAGCSELVGQDEDERTGSSGTGTYSVTMSPAGEITLEQPPENVLTILPHHADMALAAGHGDAVSSMLYNPEYNDTIWNKFLERLPGVSVDWADLPGTWDPDKELLYELDSDLHLADPAYMTNMQSWTREDIAEIGENVAPWFGNTLSNANKEPPEEWADQYEYYTLWEIFEKVAQVFGAEERYTALTAVRSSLLERIDERRPSTAERPSTAVIQPFQGSFWVYHLNEPGFLYSHTRPLGAIDAFADALGDSGQIGGQVDYETLLEQDPDVLLVTGMMGQSGIEEVRNTLTDDPVGRQLTAVETDRVYAGGVRNQGPILNLFQLEMTAKQLYPDVFGEWPTYTDGPYPEIPVEEQLFDRQEVAAIITGDR</sequence>
<keyword evidence="5" id="KW-0614">Plasmid</keyword>
<dbReference type="Gene3D" id="3.40.50.1980">
    <property type="entry name" value="Nitrogenase molybdenum iron protein domain"/>
    <property type="match status" value="2"/>
</dbReference>
<dbReference type="SUPFAM" id="SSF53807">
    <property type="entry name" value="Helical backbone' metal receptor"/>
    <property type="match status" value="1"/>
</dbReference>
<dbReference type="GeneID" id="25146969"/>
<comment type="subcellular location">
    <subcellularLocation>
        <location evidence="1">Cell envelope</location>
    </subcellularLocation>
</comment>
<dbReference type="AlphaFoldDB" id="W0JWE0"/>
<evidence type="ECO:0000256" key="3">
    <source>
        <dbReference type="ARBA" id="ARBA00022729"/>
    </source>
</evidence>
<dbReference type="KEGG" id="hlr:HALLA_04015"/>
<dbReference type="RefSeq" id="WP_157231413.1">
    <property type="nucleotide sequence ID" value="NZ_CP007056.1"/>
</dbReference>
<dbReference type="InterPro" id="IPR051313">
    <property type="entry name" value="Bact_iron-sidero_bind"/>
</dbReference>
<gene>
    <name evidence="5" type="ORF">HALLA_04015</name>
</gene>
<keyword evidence="3" id="KW-0732">Signal</keyword>
<dbReference type="PANTHER" id="PTHR30532">
    <property type="entry name" value="IRON III DICITRATE-BINDING PERIPLASMIC PROTEIN"/>
    <property type="match status" value="1"/>
</dbReference>
<evidence type="ECO:0000259" key="4">
    <source>
        <dbReference type="PROSITE" id="PS50983"/>
    </source>
</evidence>
<evidence type="ECO:0000313" key="6">
    <source>
        <dbReference type="Proteomes" id="UP000019024"/>
    </source>
</evidence>